<organism evidence="1 2">
    <name type="scientific">Choristoneura fumiferana</name>
    <name type="common">Spruce budworm moth</name>
    <name type="synonym">Archips fumiferana</name>
    <dbReference type="NCBI Taxonomy" id="7141"/>
    <lineage>
        <taxon>Eukaryota</taxon>
        <taxon>Metazoa</taxon>
        <taxon>Ecdysozoa</taxon>
        <taxon>Arthropoda</taxon>
        <taxon>Hexapoda</taxon>
        <taxon>Insecta</taxon>
        <taxon>Pterygota</taxon>
        <taxon>Neoptera</taxon>
        <taxon>Endopterygota</taxon>
        <taxon>Lepidoptera</taxon>
        <taxon>Glossata</taxon>
        <taxon>Ditrysia</taxon>
        <taxon>Tortricoidea</taxon>
        <taxon>Tortricidae</taxon>
        <taxon>Tortricinae</taxon>
        <taxon>Choristoneura</taxon>
    </lineage>
</organism>
<gene>
    <name evidence="1" type="ORF">MSG28_014315</name>
</gene>
<dbReference type="Proteomes" id="UP001064048">
    <property type="component" value="Chromosome 25"/>
</dbReference>
<dbReference type="EMBL" id="CM046125">
    <property type="protein sequence ID" value="KAI8423291.1"/>
    <property type="molecule type" value="Genomic_DNA"/>
</dbReference>
<protein>
    <submittedName>
        <fullName evidence="1">Uncharacterized protein</fullName>
    </submittedName>
</protein>
<accession>A0ACC0JGK9</accession>
<reference evidence="1 2" key="1">
    <citation type="journal article" date="2022" name="Genome Biol. Evol.">
        <title>The Spruce Budworm Genome: Reconstructing the Evolutionary History of Antifreeze Proteins.</title>
        <authorList>
            <person name="Beliveau C."/>
            <person name="Gagne P."/>
            <person name="Picq S."/>
            <person name="Vernygora O."/>
            <person name="Keeling C.I."/>
            <person name="Pinkney K."/>
            <person name="Doucet D."/>
            <person name="Wen F."/>
            <person name="Johnston J.S."/>
            <person name="Maaroufi H."/>
            <person name="Boyle B."/>
            <person name="Laroche J."/>
            <person name="Dewar K."/>
            <person name="Juretic N."/>
            <person name="Blackburn G."/>
            <person name="Nisole A."/>
            <person name="Brunet B."/>
            <person name="Brandao M."/>
            <person name="Lumley L."/>
            <person name="Duan J."/>
            <person name="Quan G."/>
            <person name="Lucarotti C.J."/>
            <person name="Roe A.D."/>
            <person name="Sperling F.A.H."/>
            <person name="Levesque R.C."/>
            <person name="Cusson M."/>
        </authorList>
    </citation>
    <scope>NUCLEOTIDE SEQUENCE [LARGE SCALE GENOMIC DNA]</scope>
    <source>
        <strain evidence="1">Glfc:IPQL:Cfum</strain>
    </source>
</reference>
<name>A0ACC0JGK9_CHOFU</name>
<keyword evidence="2" id="KW-1185">Reference proteome</keyword>
<proteinExistence type="predicted"/>
<sequence length="478" mass="53763">MSFMVSMSRKEVLITGKYKVVRRIGGGSFGDIYLAINISNGEEVAVKVESIKARHPQLLYESRMVRLRERSQHPRDGPSGPSLEDLFNFCSRQFTIKTVLMLADQMLGRVEFIHCKCFIHRDIKPDNFLMGIGRHCNKLYMIDFGLAKKYGALRFHQRPSRHRAVAAGRHGVARIRSDTALNPRDADASRPASPAPVQMPSTSLAAETCSQDDIQPELDTEILALLGDAPKSDIQFGKPTHKDLASRWQDILEKGLLKDVKEKILDSYLIPENCSLLVAPTLNPEVKVALAENMVKRDASLQAKQKQESIAIAALNQAIELIIAKENHTKILKPISDACRLLCDSHFNDTRTRRGFIISAINPELKDTLSETKRDKLLFGENVSEKLKSAKTIKKSAADLKQVRNDKSNIFNKNNFLKYNHNSTSNRLNWKTMPRKITPRANLPTGKPRQPQRAGTNLGSQRRETSERPTAAKGARRR</sequence>
<evidence type="ECO:0000313" key="2">
    <source>
        <dbReference type="Proteomes" id="UP001064048"/>
    </source>
</evidence>
<evidence type="ECO:0000313" key="1">
    <source>
        <dbReference type="EMBL" id="KAI8423291.1"/>
    </source>
</evidence>
<comment type="caution">
    <text evidence="1">The sequence shown here is derived from an EMBL/GenBank/DDBJ whole genome shotgun (WGS) entry which is preliminary data.</text>
</comment>